<evidence type="ECO:0000256" key="3">
    <source>
        <dbReference type="ARBA" id="ARBA00004613"/>
    </source>
</evidence>
<feature type="region of interest" description="Disordered" evidence="14">
    <location>
        <begin position="386"/>
        <end position="407"/>
    </location>
</feature>
<proteinExistence type="inferred from homology"/>
<dbReference type="Pfam" id="PF05730">
    <property type="entry name" value="CFEM"/>
    <property type="match status" value="1"/>
</dbReference>
<evidence type="ECO:0000256" key="11">
    <source>
        <dbReference type="ARBA" id="ARBA00023157"/>
    </source>
</evidence>
<dbReference type="GO" id="GO:0098552">
    <property type="term" value="C:side of membrane"/>
    <property type="evidence" value="ECO:0007669"/>
    <property type="project" value="UniProtKB-KW"/>
</dbReference>
<evidence type="ECO:0000256" key="13">
    <source>
        <dbReference type="ARBA" id="ARBA00038359"/>
    </source>
</evidence>
<evidence type="ECO:0000256" key="2">
    <source>
        <dbReference type="ARBA" id="ARBA00004589"/>
    </source>
</evidence>
<dbReference type="PANTHER" id="PTHR33048:SF141">
    <property type="entry name" value="INTEGRAL MEMBRANE PROTEIN-RELATED"/>
    <property type="match status" value="1"/>
</dbReference>
<evidence type="ECO:0000256" key="5">
    <source>
        <dbReference type="ARBA" id="ARBA00022525"/>
    </source>
</evidence>
<keyword evidence="5" id="KW-0964">Secreted</keyword>
<evidence type="ECO:0000313" key="19">
    <source>
        <dbReference type="Proteomes" id="UP000191285"/>
    </source>
</evidence>
<keyword evidence="6" id="KW-0336">GPI-anchor</keyword>
<accession>A0A1V6TZE1</accession>
<dbReference type="EMBL" id="MLKD01000001">
    <property type="protein sequence ID" value="OQE31695.1"/>
    <property type="molecule type" value="Genomic_DNA"/>
</dbReference>
<comment type="similarity">
    <text evidence="4">Belongs to the RBT5 family.</text>
</comment>
<reference evidence="19" key="1">
    <citation type="journal article" date="2017" name="Nat. Microbiol.">
        <title>Global analysis of biosynthetic gene clusters reveals vast potential of secondary metabolite production in Penicillium species.</title>
        <authorList>
            <person name="Nielsen J.C."/>
            <person name="Grijseels S."/>
            <person name="Prigent S."/>
            <person name="Ji B."/>
            <person name="Dainat J."/>
            <person name="Nielsen K.F."/>
            <person name="Frisvad J.C."/>
            <person name="Workman M."/>
            <person name="Nielsen J."/>
        </authorList>
    </citation>
    <scope>NUCLEOTIDE SEQUENCE [LARGE SCALE GENOMIC DNA]</scope>
    <source>
        <strain evidence="19">IBT 24891</strain>
    </source>
</reference>
<keyword evidence="6" id="KW-0325">Glycoprotein</keyword>
<keyword evidence="19" id="KW-1185">Reference proteome</keyword>
<feature type="transmembrane region" description="Helical" evidence="15">
    <location>
        <begin position="146"/>
        <end position="168"/>
    </location>
</feature>
<feature type="compositionally biased region" description="Polar residues" evidence="14">
    <location>
        <begin position="398"/>
        <end position="407"/>
    </location>
</feature>
<sequence length="442" mass="49269">MKIVRLKKSFDFTMRTYLYLLGSVLALSVIGTSAADSSTKQLPSCAITCDKSLFSTCSLETNSTCFCASDSRPAALLNCVESECTTKEFFTTKRLYEKACDITPLRGPQPINGSTLAPLILASIFFVARIFAKGSGLAGGWGWDDYTIIVSYAMGVVIYALYTYMIRYGFGQNIWDVDFPVITRFYKFFQALAVMYKIQISLAKISVVLFLLRIFQSPTFRYISYGLIGINAAIGITWAFVDSFRCLPVHLTWNGWMNEEQGQCINFIDSILVNCLVNIFVDTVTIVLPVYEVSKLQMPLRQKATVALMFVVGSLLTIIAIIRVIVFWNNRWGANQTLGLYPLIFWSVIECQISILCACLPASRALLARYFPALLGGSSARTYGRTYGSAAPEHRNNGTKNGQNSTINKSVSYSVNYTARSQNDDSNSDVELVDRDPKYGHF</sequence>
<evidence type="ECO:0000259" key="17">
    <source>
        <dbReference type="Pfam" id="PF20684"/>
    </source>
</evidence>
<evidence type="ECO:0000256" key="8">
    <source>
        <dbReference type="ARBA" id="ARBA00022729"/>
    </source>
</evidence>
<evidence type="ECO:0000256" key="4">
    <source>
        <dbReference type="ARBA" id="ARBA00010031"/>
    </source>
</evidence>
<dbReference type="PANTHER" id="PTHR33048">
    <property type="entry name" value="PTH11-LIKE INTEGRAL MEMBRANE PROTEIN (AFU_ORTHOLOGUE AFUA_5G11245)"/>
    <property type="match status" value="1"/>
</dbReference>
<keyword evidence="8" id="KW-0732">Signal</keyword>
<organism evidence="18 19">
    <name type="scientific">Penicillium steckii</name>
    <dbReference type="NCBI Taxonomy" id="303698"/>
    <lineage>
        <taxon>Eukaryota</taxon>
        <taxon>Fungi</taxon>
        <taxon>Dikarya</taxon>
        <taxon>Ascomycota</taxon>
        <taxon>Pezizomycotina</taxon>
        <taxon>Eurotiomycetes</taxon>
        <taxon>Eurotiomycetidae</taxon>
        <taxon>Eurotiales</taxon>
        <taxon>Aspergillaceae</taxon>
        <taxon>Penicillium</taxon>
    </lineage>
</organism>
<keyword evidence="12" id="KW-0449">Lipoprotein</keyword>
<evidence type="ECO:0000313" key="18">
    <source>
        <dbReference type="EMBL" id="OQE31695.1"/>
    </source>
</evidence>
<comment type="caution">
    <text evidence="18">The sequence shown here is derived from an EMBL/GenBank/DDBJ whole genome shotgun (WGS) entry which is preliminary data.</text>
</comment>
<name>A0A1V6TZE1_9EURO</name>
<feature type="transmembrane region" description="Helical" evidence="15">
    <location>
        <begin position="271"/>
        <end position="294"/>
    </location>
</feature>
<evidence type="ECO:0000256" key="7">
    <source>
        <dbReference type="ARBA" id="ARBA00022692"/>
    </source>
</evidence>
<dbReference type="InterPro" id="IPR052337">
    <property type="entry name" value="SAT4-like"/>
</dbReference>
<comment type="subcellular location">
    <subcellularLocation>
        <location evidence="2">Membrane</location>
        <topology evidence="2">Lipid-anchor</topology>
        <topology evidence="2">GPI-anchor</topology>
    </subcellularLocation>
    <subcellularLocation>
        <location evidence="1">Membrane</location>
        <topology evidence="1">Multi-pass membrane protein</topology>
    </subcellularLocation>
    <subcellularLocation>
        <location evidence="3">Secreted</location>
    </subcellularLocation>
</comment>
<dbReference type="InterPro" id="IPR049326">
    <property type="entry name" value="Rhodopsin_dom_fungi"/>
</dbReference>
<evidence type="ECO:0000256" key="15">
    <source>
        <dbReference type="SAM" id="Phobius"/>
    </source>
</evidence>
<dbReference type="GO" id="GO:0005576">
    <property type="term" value="C:extracellular region"/>
    <property type="evidence" value="ECO:0007669"/>
    <property type="project" value="UniProtKB-SubCell"/>
</dbReference>
<dbReference type="InterPro" id="IPR008427">
    <property type="entry name" value="Extracellular_membr_CFEM_dom"/>
</dbReference>
<feature type="transmembrane region" description="Helical" evidence="15">
    <location>
        <begin position="188"/>
        <end position="215"/>
    </location>
</feature>
<feature type="region of interest" description="Disordered" evidence="14">
    <location>
        <begin position="419"/>
        <end position="442"/>
    </location>
</feature>
<keyword evidence="11" id="KW-1015">Disulfide bond</keyword>
<dbReference type="Pfam" id="PF20684">
    <property type="entry name" value="Fung_rhodopsin"/>
    <property type="match status" value="1"/>
</dbReference>
<evidence type="ECO:0000256" key="12">
    <source>
        <dbReference type="ARBA" id="ARBA00023288"/>
    </source>
</evidence>
<keyword evidence="7 15" id="KW-0812">Transmembrane</keyword>
<keyword evidence="9 15" id="KW-1133">Transmembrane helix</keyword>
<feature type="transmembrane region" description="Helical" evidence="15">
    <location>
        <begin position="340"/>
        <end position="360"/>
    </location>
</feature>
<evidence type="ECO:0000256" key="1">
    <source>
        <dbReference type="ARBA" id="ARBA00004141"/>
    </source>
</evidence>
<feature type="transmembrane region" description="Helical" evidence="15">
    <location>
        <begin position="222"/>
        <end position="241"/>
    </location>
</feature>
<evidence type="ECO:0000256" key="10">
    <source>
        <dbReference type="ARBA" id="ARBA00023136"/>
    </source>
</evidence>
<dbReference type="STRING" id="303698.A0A1V6TZE1"/>
<protein>
    <submittedName>
        <fullName evidence="18">Uncharacterized protein</fullName>
    </submittedName>
</protein>
<gene>
    <name evidence="18" type="ORF">PENSTE_c001G00262</name>
</gene>
<evidence type="ECO:0000259" key="16">
    <source>
        <dbReference type="Pfam" id="PF05730"/>
    </source>
</evidence>
<evidence type="ECO:0000256" key="14">
    <source>
        <dbReference type="SAM" id="MobiDB-lite"/>
    </source>
</evidence>
<feature type="domain" description="Rhodopsin" evidence="17">
    <location>
        <begin position="138"/>
        <end position="369"/>
    </location>
</feature>
<keyword evidence="10 15" id="KW-0472">Membrane</keyword>
<evidence type="ECO:0000256" key="6">
    <source>
        <dbReference type="ARBA" id="ARBA00022622"/>
    </source>
</evidence>
<feature type="compositionally biased region" description="Basic and acidic residues" evidence="14">
    <location>
        <begin position="432"/>
        <end position="442"/>
    </location>
</feature>
<evidence type="ECO:0000256" key="9">
    <source>
        <dbReference type="ARBA" id="ARBA00022989"/>
    </source>
</evidence>
<dbReference type="Proteomes" id="UP000191285">
    <property type="component" value="Unassembled WGS sequence"/>
</dbReference>
<feature type="transmembrane region" description="Helical" evidence="15">
    <location>
        <begin position="116"/>
        <end position="134"/>
    </location>
</feature>
<feature type="domain" description="CFEM" evidence="16">
    <location>
        <begin position="40"/>
        <end position="101"/>
    </location>
</feature>
<feature type="transmembrane region" description="Helical" evidence="15">
    <location>
        <begin position="306"/>
        <end position="328"/>
    </location>
</feature>
<comment type="similarity">
    <text evidence="13">Belongs to the SAT4 family.</text>
</comment>
<dbReference type="AlphaFoldDB" id="A0A1V6TZE1"/>
<dbReference type="OrthoDB" id="2496787at2759"/>